<protein>
    <recommendedName>
        <fullName evidence="3">Forkhead-associated protein</fullName>
    </recommendedName>
</protein>
<reference evidence="1 2" key="1">
    <citation type="submission" date="2022-06" db="EMBL/GenBank/DDBJ databases">
        <title>Mycolicibacterium sp. CAU 1645 isolated from seawater.</title>
        <authorList>
            <person name="Kim W."/>
        </authorList>
    </citation>
    <scope>NUCLEOTIDE SEQUENCE [LARGE SCALE GENOMIC DNA]</scope>
    <source>
        <strain evidence="1 2">CAU 1645</strain>
    </source>
</reference>
<evidence type="ECO:0000313" key="1">
    <source>
        <dbReference type="EMBL" id="MCP9276640.1"/>
    </source>
</evidence>
<evidence type="ECO:0000313" key="2">
    <source>
        <dbReference type="Proteomes" id="UP001651690"/>
    </source>
</evidence>
<dbReference type="Proteomes" id="UP001651690">
    <property type="component" value="Unassembled WGS sequence"/>
</dbReference>
<keyword evidence="2" id="KW-1185">Reference proteome</keyword>
<sequence>MFGASIDSLPDPEDSEYPAKAAVVLTGLRKLEAALAQAASRSRVTPTVIVSLAEVRNAYDALMVQAANGPGATLGQQMYLARRNARLSVQETANGAGLRADLLEAVEAEQELSGDEASKVKELIGALAR</sequence>
<proteinExistence type="predicted"/>
<organism evidence="1 2">
    <name type="scientific">Mycolicibacterium arenosum</name>
    <dbReference type="NCBI Taxonomy" id="2952157"/>
    <lineage>
        <taxon>Bacteria</taxon>
        <taxon>Bacillati</taxon>
        <taxon>Actinomycetota</taxon>
        <taxon>Actinomycetes</taxon>
        <taxon>Mycobacteriales</taxon>
        <taxon>Mycobacteriaceae</taxon>
        <taxon>Mycolicibacterium</taxon>
    </lineage>
</organism>
<comment type="caution">
    <text evidence="1">The sequence shown here is derived from an EMBL/GenBank/DDBJ whole genome shotgun (WGS) entry which is preliminary data.</text>
</comment>
<name>A0ABT1MBU0_9MYCO</name>
<accession>A0ABT1MBU0</accession>
<gene>
    <name evidence="1" type="ORF">NM203_31100</name>
</gene>
<dbReference type="EMBL" id="JANDBD010000018">
    <property type="protein sequence ID" value="MCP9276640.1"/>
    <property type="molecule type" value="Genomic_DNA"/>
</dbReference>
<evidence type="ECO:0008006" key="3">
    <source>
        <dbReference type="Google" id="ProtNLM"/>
    </source>
</evidence>
<dbReference type="RefSeq" id="WP_255064849.1">
    <property type="nucleotide sequence ID" value="NZ_JANDBD010000018.1"/>
</dbReference>